<sequence>MAERDKMTHFGRIRLLVDTSSTRSASDHTNPNPKLLERRSTPHKLSHSDIYPQFKPDETYRTLQRSKTLDVVLHIPNPIKGISRIPV</sequence>
<feature type="region of interest" description="Disordered" evidence="1">
    <location>
        <begin position="18"/>
        <end position="52"/>
    </location>
</feature>
<gene>
    <name evidence="2" type="ORF">FNK824_LOCUS15942</name>
</gene>
<name>A0A819CDM4_9BILA</name>
<reference evidence="2" key="1">
    <citation type="submission" date="2021-02" db="EMBL/GenBank/DDBJ databases">
        <authorList>
            <person name="Nowell W R."/>
        </authorList>
    </citation>
    <scope>NUCLEOTIDE SEQUENCE</scope>
</reference>
<dbReference type="Proteomes" id="UP000663874">
    <property type="component" value="Unassembled WGS sequence"/>
</dbReference>
<comment type="caution">
    <text evidence="2">The sequence shown here is derived from an EMBL/GenBank/DDBJ whole genome shotgun (WGS) entry which is preliminary data.</text>
</comment>
<accession>A0A819CDM4</accession>
<dbReference type="EMBL" id="CAJOBE010002363">
    <property type="protein sequence ID" value="CAF3817327.1"/>
    <property type="molecule type" value="Genomic_DNA"/>
</dbReference>
<evidence type="ECO:0000313" key="2">
    <source>
        <dbReference type="EMBL" id="CAF3817327.1"/>
    </source>
</evidence>
<feature type="compositionally biased region" description="Polar residues" evidence="1">
    <location>
        <begin position="18"/>
        <end position="32"/>
    </location>
</feature>
<proteinExistence type="predicted"/>
<protein>
    <submittedName>
        <fullName evidence="2">Uncharacterized protein</fullName>
    </submittedName>
</protein>
<evidence type="ECO:0000313" key="3">
    <source>
        <dbReference type="Proteomes" id="UP000663874"/>
    </source>
</evidence>
<organism evidence="2 3">
    <name type="scientific">Rotaria sordida</name>
    <dbReference type="NCBI Taxonomy" id="392033"/>
    <lineage>
        <taxon>Eukaryota</taxon>
        <taxon>Metazoa</taxon>
        <taxon>Spiralia</taxon>
        <taxon>Gnathifera</taxon>
        <taxon>Rotifera</taxon>
        <taxon>Eurotatoria</taxon>
        <taxon>Bdelloidea</taxon>
        <taxon>Philodinida</taxon>
        <taxon>Philodinidae</taxon>
        <taxon>Rotaria</taxon>
    </lineage>
</organism>
<dbReference type="AlphaFoldDB" id="A0A819CDM4"/>
<evidence type="ECO:0000256" key="1">
    <source>
        <dbReference type="SAM" id="MobiDB-lite"/>
    </source>
</evidence>